<evidence type="ECO:0000313" key="2">
    <source>
        <dbReference type="EMBL" id="GGU39504.1"/>
    </source>
</evidence>
<reference evidence="3" key="1">
    <citation type="journal article" date="2019" name="Int. J. Syst. Evol. Microbiol.">
        <title>The Global Catalogue of Microorganisms (GCM) 10K type strain sequencing project: providing services to taxonomists for standard genome sequencing and annotation.</title>
        <authorList>
            <consortium name="The Broad Institute Genomics Platform"/>
            <consortium name="The Broad Institute Genome Sequencing Center for Infectious Disease"/>
            <person name="Wu L."/>
            <person name="Ma J."/>
        </authorList>
    </citation>
    <scope>NUCLEOTIDE SEQUENCE [LARGE SCALE GENOMIC DNA]</scope>
    <source>
        <strain evidence="3">JCM 3296</strain>
    </source>
</reference>
<dbReference type="Proteomes" id="UP000649573">
    <property type="component" value="Unassembled WGS sequence"/>
</dbReference>
<dbReference type="Pfam" id="PF01548">
    <property type="entry name" value="DEDD_Tnp_IS110"/>
    <property type="match status" value="1"/>
</dbReference>
<sequence>MCECGDLAAVTHPDELVAELRILTARREDLMADWVRGINRLRELLGSIFPALERACDYFTRSALVLLTGYCTPAGIRDAGVPALTEHLRPDGT</sequence>
<comment type="caution">
    <text evidence="2">The sequence shown here is derived from an EMBL/GenBank/DDBJ whole genome shotgun (WGS) entry which is preliminary data.</text>
</comment>
<feature type="domain" description="Transposase IS110-like N-terminal" evidence="1">
    <location>
        <begin position="5"/>
        <end position="50"/>
    </location>
</feature>
<gene>
    <name evidence="2" type="ORF">GCM10010178_34710</name>
</gene>
<keyword evidence="3" id="KW-1185">Reference proteome</keyword>
<protein>
    <recommendedName>
        <fullName evidence="1">Transposase IS110-like N-terminal domain-containing protein</fullName>
    </recommendedName>
</protein>
<dbReference type="EMBL" id="BMRE01000013">
    <property type="protein sequence ID" value="GGU39504.1"/>
    <property type="molecule type" value="Genomic_DNA"/>
</dbReference>
<proteinExistence type="predicted"/>
<evidence type="ECO:0000313" key="3">
    <source>
        <dbReference type="Proteomes" id="UP000649573"/>
    </source>
</evidence>
<organism evidence="2 3">
    <name type="scientific">Lentzea flava</name>
    <dbReference type="NCBI Taxonomy" id="103732"/>
    <lineage>
        <taxon>Bacteria</taxon>
        <taxon>Bacillati</taxon>
        <taxon>Actinomycetota</taxon>
        <taxon>Actinomycetes</taxon>
        <taxon>Pseudonocardiales</taxon>
        <taxon>Pseudonocardiaceae</taxon>
        <taxon>Lentzea</taxon>
    </lineage>
</organism>
<dbReference type="RefSeq" id="WP_229812645.1">
    <property type="nucleotide sequence ID" value="NZ_BMRE01000013.1"/>
</dbReference>
<dbReference type="InterPro" id="IPR002525">
    <property type="entry name" value="Transp_IS110-like_N"/>
</dbReference>
<accession>A0ABQ2UKJ0</accession>
<name>A0ABQ2UKJ0_9PSEU</name>
<evidence type="ECO:0000259" key="1">
    <source>
        <dbReference type="Pfam" id="PF01548"/>
    </source>
</evidence>